<keyword evidence="2" id="KW-1185">Reference proteome</keyword>
<gene>
    <name evidence="1" type="ORF">Premu_0073</name>
</gene>
<evidence type="ECO:0000313" key="1">
    <source>
        <dbReference type="EMBL" id="EGN58273.1"/>
    </source>
</evidence>
<name>F8N5A8_9BACT</name>
<proteinExistence type="predicted"/>
<dbReference type="EMBL" id="GL945016">
    <property type="protein sequence ID" value="EGN58273.1"/>
    <property type="molecule type" value="Genomic_DNA"/>
</dbReference>
<dbReference type="Proteomes" id="UP000002772">
    <property type="component" value="Unassembled WGS sequence"/>
</dbReference>
<organism evidence="1 2">
    <name type="scientific">Hallella multisaccharivorax DSM 17128</name>
    <dbReference type="NCBI Taxonomy" id="688246"/>
    <lineage>
        <taxon>Bacteria</taxon>
        <taxon>Pseudomonadati</taxon>
        <taxon>Bacteroidota</taxon>
        <taxon>Bacteroidia</taxon>
        <taxon>Bacteroidales</taxon>
        <taxon>Prevotellaceae</taxon>
        <taxon>Hallella</taxon>
    </lineage>
</organism>
<dbReference type="HOGENOM" id="CLU_3121218_0_0_10"/>
<reference evidence="2" key="1">
    <citation type="journal article" date="2011" name="Stand. Genomic Sci.">
        <title>Non-contiguous finished genome sequence of the opportunistic oral pathogen Prevotella multisaccharivorax type strain (PPPA20).</title>
        <authorList>
            <person name="Pati A."/>
            <person name="Gronow S."/>
            <person name="Lu M."/>
            <person name="Lapidus A."/>
            <person name="Nolan M."/>
            <person name="Lucas S."/>
            <person name="Hammon N."/>
            <person name="Deshpande S."/>
            <person name="Cheng J.F."/>
            <person name="Tapia R."/>
            <person name="Han C."/>
            <person name="Goodwin L."/>
            <person name="Pitluck S."/>
            <person name="Liolios K."/>
            <person name="Pagani I."/>
            <person name="Mavromatis K."/>
            <person name="Mikhailova N."/>
            <person name="Huntemann M."/>
            <person name="Chen A."/>
            <person name="Palaniappan K."/>
            <person name="Land M."/>
            <person name="Hauser L."/>
            <person name="Detter J.C."/>
            <person name="Brambilla E.M."/>
            <person name="Rohde M."/>
            <person name="Goker M."/>
            <person name="Woyke T."/>
            <person name="Bristow J."/>
            <person name="Eisen J.A."/>
            <person name="Markowitz V."/>
            <person name="Hugenholtz P."/>
            <person name="Kyrpides N.C."/>
            <person name="Klenk H.P."/>
            <person name="Ivanova N."/>
        </authorList>
    </citation>
    <scope>NUCLEOTIDE SEQUENCE [LARGE SCALE GENOMIC DNA]</scope>
    <source>
        <strain evidence="2">DSM 17128</strain>
    </source>
</reference>
<accession>F8N5A8</accession>
<evidence type="ECO:0000313" key="2">
    <source>
        <dbReference type="Proteomes" id="UP000002772"/>
    </source>
</evidence>
<dbReference type="AlphaFoldDB" id="F8N5A8"/>
<protein>
    <submittedName>
        <fullName evidence="1">Uncharacterized protein</fullName>
    </submittedName>
</protein>
<sequence length="50" mass="5700">MIYTDKDFVLLYAHNVPVKGDDEGVIYDLQKEDFCTSRLTLLMCSTILGN</sequence>
<dbReference type="STRING" id="688246.Premu_0073"/>